<proteinExistence type="predicted"/>
<dbReference type="Proteomes" id="UP000255328">
    <property type="component" value="Unassembled WGS sequence"/>
</dbReference>
<accession>A0A377GWV6</accession>
<dbReference type="InterPro" id="IPR047735">
    <property type="entry name" value="GrdX-like"/>
</dbReference>
<dbReference type="AlphaFoldDB" id="A0A377GWV6"/>
<reference evidence="1 2" key="1">
    <citation type="submission" date="2018-06" db="EMBL/GenBank/DDBJ databases">
        <authorList>
            <consortium name="Pathogen Informatics"/>
            <person name="Doyle S."/>
        </authorList>
    </citation>
    <scope>NUCLEOTIDE SEQUENCE [LARGE SCALE GENOMIC DNA]</scope>
    <source>
        <strain evidence="1 2">NCTC10723</strain>
    </source>
</reference>
<dbReference type="NCBIfam" id="NF038093">
    <property type="entry name" value="GrdX"/>
    <property type="match status" value="1"/>
</dbReference>
<sequence length="133" mass="15763">MEYTIITNNSKVYNFYKETNEVLFYQKKDLIDLLEIIKEKIYKGHILLSDPILSTLDNLDNPYKSVAISKADFLGKIFINDDSQKNMIDSTIKIAKKLPFRKIILDIEECELEKYRFIDLNILTEFIKRLDNF</sequence>
<dbReference type="OrthoDB" id="80663at2"/>
<dbReference type="EMBL" id="UGGU01000003">
    <property type="protein sequence ID" value="STO31480.1"/>
    <property type="molecule type" value="Genomic_DNA"/>
</dbReference>
<gene>
    <name evidence="1" type="ORF">NCTC10723_00931</name>
</gene>
<keyword evidence="2" id="KW-1185">Reference proteome</keyword>
<organism evidence="1 2">
    <name type="scientific">Fusobacterium necrogenes</name>
    <dbReference type="NCBI Taxonomy" id="858"/>
    <lineage>
        <taxon>Bacteria</taxon>
        <taxon>Fusobacteriati</taxon>
        <taxon>Fusobacteriota</taxon>
        <taxon>Fusobacteriia</taxon>
        <taxon>Fusobacteriales</taxon>
        <taxon>Fusobacteriaceae</taxon>
        <taxon>Fusobacterium</taxon>
    </lineage>
</organism>
<protein>
    <submittedName>
        <fullName evidence="1">Uncharacterized protein</fullName>
    </submittedName>
</protein>
<dbReference type="RefSeq" id="WP_115269836.1">
    <property type="nucleotide sequence ID" value="NZ_UGGU01000003.1"/>
</dbReference>
<evidence type="ECO:0000313" key="1">
    <source>
        <dbReference type="EMBL" id="STO31480.1"/>
    </source>
</evidence>
<evidence type="ECO:0000313" key="2">
    <source>
        <dbReference type="Proteomes" id="UP000255328"/>
    </source>
</evidence>
<name>A0A377GWV6_9FUSO</name>